<sequence length="370" mass="41390">MGKKKSCQNVKVPRPLNAAEQELYGWIEEAIFTQPFVVLGDSLPELRRTMRLTEDAAAEGDFMLDAAGPSNRLPFRADRDEGGDDAVPSDGEPTPPKRLGLLRTFEKVCLHFGFRPTNRLFLYIYDILIPPTGYGFISFGVRQGCKLFGIFEESIQEFKWHYFKLLPTPGRRAFWLDDEGSPFPWVYWNSEVKDFVVYNLDPLEKAAFNFLVSLPTGLPKKNNFTCRWILHNNDADVGRFLDDLLLVKMKKTKLDRMMAMMADPLRMAPRAILPTGSTSATAAVAVTAASSTVVVAPSVNPATPAAHVPPPPPTSSKVKKGSSKSECPEVVNVEEEEGAKEDPAVDLRQKRRRKEKGKEEDFGKCTESFK</sequence>
<organism evidence="2 3">
    <name type="scientific">Stylosanthes scabra</name>
    <dbReference type="NCBI Taxonomy" id="79078"/>
    <lineage>
        <taxon>Eukaryota</taxon>
        <taxon>Viridiplantae</taxon>
        <taxon>Streptophyta</taxon>
        <taxon>Embryophyta</taxon>
        <taxon>Tracheophyta</taxon>
        <taxon>Spermatophyta</taxon>
        <taxon>Magnoliopsida</taxon>
        <taxon>eudicotyledons</taxon>
        <taxon>Gunneridae</taxon>
        <taxon>Pentapetalae</taxon>
        <taxon>rosids</taxon>
        <taxon>fabids</taxon>
        <taxon>Fabales</taxon>
        <taxon>Fabaceae</taxon>
        <taxon>Papilionoideae</taxon>
        <taxon>50 kb inversion clade</taxon>
        <taxon>dalbergioids sensu lato</taxon>
        <taxon>Dalbergieae</taxon>
        <taxon>Pterocarpus clade</taxon>
        <taxon>Stylosanthes</taxon>
    </lineage>
</organism>
<feature type="region of interest" description="Disordered" evidence="1">
    <location>
        <begin position="301"/>
        <end position="370"/>
    </location>
</feature>
<dbReference type="EMBL" id="JASCZI010000072">
    <property type="protein sequence ID" value="MED6108232.1"/>
    <property type="molecule type" value="Genomic_DNA"/>
</dbReference>
<gene>
    <name evidence="2" type="ORF">PIB30_021688</name>
</gene>
<dbReference type="Proteomes" id="UP001341840">
    <property type="component" value="Unassembled WGS sequence"/>
</dbReference>
<evidence type="ECO:0000313" key="3">
    <source>
        <dbReference type="Proteomes" id="UP001341840"/>
    </source>
</evidence>
<reference evidence="2 3" key="1">
    <citation type="journal article" date="2023" name="Plants (Basel)">
        <title>Bridging the Gap: Combining Genomics and Transcriptomics Approaches to Understand Stylosanthes scabra, an Orphan Legume from the Brazilian Caatinga.</title>
        <authorList>
            <person name="Ferreira-Neto J.R.C."/>
            <person name="da Silva M.D."/>
            <person name="Binneck E."/>
            <person name="de Melo N.F."/>
            <person name="da Silva R.H."/>
            <person name="de Melo A.L.T.M."/>
            <person name="Pandolfi V."/>
            <person name="Bustamante F.O."/>
            <person name="Brasileiro-Vidal A.C."/>
            <person name="Benko-Iseppon A.M."/>
        </authorList>
    </citation>
    <scope>NUCLEOTIDE SEQUENCE [LARGE SCALE GENOMIC DNA]</scope>
    <source>
        <tissue evidence="2">Leaves</tissue>
    </source>
</reference>
<protein>
    <submittedName>
        <fullName evidence="2">Uncharacterized protein</fullName>
    </submittedName>
</protein>
<evidence type="ECO:0000313" key="2">
    <source>
        <dbReference type="EMBL" id="MED6108232.1"/>
    </source>
</evidence>
<feature type="region of interest" description="Disordered" evidence="1">
    <location>
        <begin position="67"/>
        <end position="95"/>
    </location>
</feature>
<feature type="compositionally biased region" description="Basic and acidic residues" evidence="1">
    <location>
        <begin position="356"/>
        <end position="370"/>
    </location>
</feature>
<keyword evidence="3" id="KW-1185">Reference proteome</keyword>
<proteinExistence type="predicted"/>
<name>A0ABU6Q9A0_9FABA</name>
<evidence type="ECO:0000256" key="1">
    <source>
        <dbReference type="SAM" id="MobiDB-lite"/>
    </source>
</evidence>
<accession>A0ABU6Q9A0</accession>
<comment type="caution">
    <text evidence="2">The sequence shown here is derived from an EMBL/GenBank/DDBJ whole genome shotgun (WGS) entry which is preliminary data.</text>
</comment>